<dbReference type="EMBL" id="KU877344">
    <property type="protein sequence ID" value="ANB51153.1"/>
    <property type="molecule type" value="Genomic_DNA"/>
</dbReference>
<sequence length="100" mass="11461">MNRYIVNNINKYKKVYDLPDLKISKSDREGKRFKATYTDYDGKRRKIYFGQDGAYTYADGAPDSKRRAYRARASAQYTKAGKQAISIPGSAASLSYNILW</sequence>
<accession>A0A167RR94</accession>
<evidence type="ECO:0000313" key="2">
    <source>
        <dbReference type="Proteomes" id="UP000241365"/>
    </source>
</evidence>
<dbReference type="GeneID" id="80513515"/>
<proteinExistence type="predicted"/>
<protein>
    <submittedName>
        <fullName evidence="1">Uncharacterized protein</fullName>
    </submittedName>
</protein>
<name>A0A167RR94_9VIRU</name>
<organism evidence="1 2">
    <name type="scientific">Powai lake megavirus</name>
    <dbReference type="NCBI Taxonomy" id="1842663"/>
    <lineage>
        <taxon>Viruses</taxon>
        <taxon>Varidnaviria</taxon>
        <taxon>Bamfordvirae</taxon>
        <taxon>Nucleocytoviricota</taxon>
        <taxon>Megaviricetes</taxon>
        <taxon>Imitervirales</taxon>
        <taxon>Mimiviridae</taxon>
        <taxon>Megamimivirinae</taxon>
        <taxon>Megavirus</taxon>
        <taxon>Megavirus powaiense</taxon>
    </lineage>
</organism>
<keyword evidence="2" id="KW-1185">Reference proteome</keyword>
<dbReference type="Pfam" id="PF19058">
    <property type="entry name" value="DUF5754"/>
    <property type="match status" value="1"/>
</dbReference>
<dbReference type="Proteomes" id="UP000241365">
    <property type="component" value="Segment"/>
</dbReference>
<reference evidence="1 2" key="1">
    <citation type="journal article" date="2016" name="Genome Announc.">
        <title>Complete Genome Sequence of a New Megavirus Family Member Isolated from an Inland Water Lake for the First Time in India.</title>
        <authorList>
            <person name="Chatterjee A."/>
            <person name="Ali F."/>
            <person name="Bange D."/>
            <person name="Kondabagil K."/>
        </authorList>
    </citation>
    <scope>NUCLEOTIDE SEQUENCE [LARGE SCALE GENOMIC DNA]</scope>
    <source>
        <strain evidence="1">1</strain>
    </source>
</reference>
<evidence type="ECO:0000313" key="1">
    <source>
        <dbReference type="EMBL" id="ANB51153.1"/>
    </source>
</evidence>
<dbReference type="RefSeq" id="YP_010776904.1">
    <property type="nucleotide sequence ID" value="NC_075034.1"/>
</dbReference>
<dbReference type="KEGG" id="vg:80513515"/>
<dbReference type="InterPro" id="IPR043930">
    <property type="entry name" value="DUF5754"/>
</dbReference>